<evidence type="ECO:0000313" key="1">
    <source>
        <dbReference type="EMBL" id="KKL85817.1"/>
    </source>
</evidence>
<dbReference type="SUPFAM" id="SSF88659">
    <property type="entry name" value="Sigma3 and sigma4 domains of RNA polymerase sigma factors"/>
    <property type="match status" value="1"/>
</dbReference>
<protein>
    <submittedName>
        <fullName evidence="1">Uncharacterized protein</fullName>
    </submittedName>
</protein>
<dbReference type="InterPro" id="IPR036388">
    <property type="entry name" value="WH-like_DNA-bd_sf"/>
</dbReference>
<organism evidence="1">
    <name type="scientific">marine sediment metagenome</name>
    <dbReference type="NCBI Taxonomy" id="412755"/>
    <lineage>
        <taxon>unclassified sequences</taxon>
        <taxon>metagenomes</taxon>
        <taxon>ecological metagenomes</taxon>
    </lineage>
</organism>
<comment type="caution">
    <text evidence="1">The sequence shown here is derived from an EMBL/GenBank/DDBJ whole genome shotgun (WGS) entry which is preliminary data.</text>
</comment>
<reference evidence="1" key="1">
    <citation type="journal article" date="2015" name="Nature">
        <title>Complex archaea that bridge the gap between prokaryotes and eukaryotes.</title>
        <authorList>
            <person name="Spang A."/>
            <person name="Saw J.H."/>
            <person name="Jorgensen S.L."/>
            <person name="Zaremba-Niedzwiedzka K."/>
            <person name="Martijn J."/>
            <person name="Lind A.E."/>
            <person name="van Eijk R."/>
            <person name="Schleper C."/>
            <person name="Guy L."/>
            <person name="Ettema T.J."/>
        </authorList>
    </citation>
    <scope>NUCLEOTIDE SEQUENCE</scope>
</reference>
<name>A0A0F9IEI7_9ZZZZ</name>
<accession>A0A0F9IEI7</accession>
<proteinExistence type="predicted"/>
<dbReference type="EMBL" id="LAZR01021296">
    <property type="protein sequence ID" value="KKL85817.1"/>
    <property type="molecule type" value="Genomic_DNA"/>
</dbReference>
<dbReference type="AlphaFoldDB" id="A0A0F9IEI7"/>
<dbReference type="InterPro" id="IPR013324">
    <property type="entry name" value="RNA_pol_sigma_r3/r4-like"/>
</dbReference>
<sequence>MDLQAEQKALEAEWDEEMEKIAASHGIDPSNLKLRELESLQRWQGDQNPDDFEFLYNNHQRMIDKAGNRYMRSAQLPKAAVRSDMLRQYINALESFDPTKGAAISTHVTTHMQHTGRFLQKYQNIGKISSTRTQHIGEFQRVLAQLTDSLGREPSTHEISDEMTLAPKEVETLRREIRRDIMAEGIGGQQVREQSRLLDRLYFTHGSLNPEQQTVLEYTEGMYGRPSLGNDAEAIAKKMRVSPQKVRALKKQIWRRVEQYY</sequence>
<dbReference type="Gene3D" id="1.10.10.10">
    <property type="entry name" value="Winged helix-like DNA-binding domain superfamily/Winged helix DNA-binding domain"/>
    <property type="match status" value="1"/>
</dbReference>
<gene>
    <name evidence="1" type="ORF">LCGC14_1950950</name>
</gene>